<feature type="transmembrane region" description="Helical" evidence="6">
    <location>
        <begin position="69"/>
        <end position="88"/>
    </location>
</feature>
<organism evidence="7">
    <name type="scientific">Oscillatoriales cyanobacterium SpSt-418</name>
    <dbReference type="NCBI Taxonomy" id="2282169"/>
    <lineage>
        <taxon>Bacteria</taxon>
        <taxon>Bacillati</taxon>
        <taxon>Cyanobacteriota</taxon>
        <taxon>Cyanophyceae</taxon>
        <taxon>Oscillatoriophycideae</taxon>
        <taxon>Oscillatoriales</taxon>
    </lineage>
</organism>
<keyword evidence="4 6" id="KW-1133">Transmembrane helix</keyword>
<dbReference type="EMBL" id="DSRU01000222">
    <property type="protein sequence ID" value="HFM99030.1"/>
    <property type="molecule type" value="Genomic_DNA"/>
</dbReference>
<dbReference type="GO" id="GO:0016020">
    <property type="term" value="C:membrane"/>
    <property type="evidence" value="ECO:0007669"/>
    <property type="project" value="UniProtKB-SubCell"/>
</dbReference>
<feature type="transmembrane region" description="Helical" evidence="6">
    <location>
        <begin position="195"/>
        <end position="228"/>
    </location>
</feature>
<dbReference type="AlphaFoldDB" id="A0A7C3KFE0"/>
<proteinExistence type="inferred from homology"/>
<name>A0A7C3KFE0_9CYAN</name>
<evidence type="ECO:0000256" key="3">
    <source>
        <dbReference type="ARBA" id="ARBA00022692"/>
    </source>
</evidence>
<protein>
    <submittedName>
        <fullName evidence="7">TIGR00297 family protein</fullName>
    </submittedName>
</protein>
<comment type="similarity">
    <text evidence="2">Belongs to the TMEM19 family.</text>
</comment>
<evidence type="ECO:0000256" key="5">
    <source>
        <dbReference type="ARBA" id="ARBA00023136"/>
    </source>
</evidence>
<dbReference type="InterPro" id="IPR002794">
    <property type="entry name" value="DUF92_TMEM19"/>
</dbReference>
<evidence type="ECO:0000256" key="1">
    <source>
        <dbReference type="ARBA" id="ARBA00004141"/>
    </source>
</evidence>
<feature type="transmembrane region" description="Helical" evidence="6">
    <location>
        <begin position="248"/>
        <end position="268"/>
    </location>
</feature>
<dbReference type="PANTHER" id="PTHR13353">
    <property type="entry name" value="TRANSMEMBRANE PROTEIN 19"/>
    <property type="match status" value="1"/>
</dbReference>
<comment type="subcellular location">
    <subcellularLocation>
        <location evidence="1">Membrane</location>
        <topology evidence="1">Multi-pass membrane protein</topology>
    </subcellularLocation>
</comment>
<dbReference type="Pfam" id="PF01940">
    <property type="entry name" value="DUF92"/>
    <property type="match status" value="1"/>
</dbReference>
<comment type="caution">
    <text evidence="7">The sequence shown here is derived from an EMBL/GenBank/DDBJ whole genome shotgun (WGS) entry which is preliminary data.</text>
</comment>
<gene>
    <name evidence="7" type="ORF">ENR64_14995</name>
</gene>
<feature type="transmembrane region" description="Helical" evidence="6">
    <location>
        <begin position="109"/>
        <end position="126"/>
    </location>
</feature>
<feature type="transmembrane region" description="Helical" evidence="6">
    <location>
        <begin position="45"/>
        <end position="63"/>
    </location>
</feature>
<reference evidence="7" key="1">
    <citation type="journal article" date="2020" name="mSystems">
        <title>Genome- and Community-Level Interaction Insights into Carbon Utilization and Element Cycling Functions of Hydrothermarchaeota in Hydrothermal Sediment.</title>
        <authorList>
            <person name="Zhou Z."/>
            <person name="Liu Y."/>
            <person name="Xu W."/>
            <person name="Pan J."/>
            <person name="Luo Z.H."/>
            <person name="Li M."/>
        </authorList>
    </citation>
    <scope>NUCLEOTIDE SEQUENCE [LARGE SCALE GENOMIC DNA]</scope>
    <source>
        <strain evidence="7">SpSt-418</strain>
    </source>
</reference>
<evidence type="ECO:0000256" key="2">
    <source>
        <dbReference type="ARBA" id="ARBA00009012"/>
    </source>
</evidence>
<accession>A0A7C3KFE0</accession>
<feature type="transmembrane region" description="Helical" evidence="6">
    <location>
        <begin position="132"/>
        <end position="149"/>
    </location>
</feature>
<dbReference type="PANTHER" id="PTHR13353:SF5">
    <property type="entry name" value="TRANSMEMBRANE PROTEIN 19"/>
    <property type="match status" value="1"/>
</dbReference>
<feature type="transmembrane region" description="Helical" evidence="6">
    <location>
        <begin position="12"/>
        <end position="38"/>
    </location>
</feature>
<evidence type="ECO:0000256" key="4">
    <source>
        <dbReference type="ARBA" id="ARBA00022989"/>
    </source>
</evidence>
<keyword evidence="5 6" id="KW-0472">Membrane</keyword>
<evidence type="ECO:0000256" key="6">
    <source>
        <dbReference type="SAM" id="Phobius"/>
    </source>
</evidence>
<keyword evidence="3 6" id="KW-0812">Transmembrane</keyword>
<sequence>MWPLLPPLLFLSLVPIFSVSLTNWLIAVAINTVLAAIAWVAPKKLLTPAGLLHGWILGVLIWGTLGWQGYTVVMVYFLVGSAVTRIGMAEKEAAGIAEKRSGARGPENVWGSALTAALCAIGVFILQAGNWAIAPTLVPLLLLAYVASFSTKLADTTASEIGKAYGKSTFLITTLQPVPRGTEGAVSLEGTIAGIVAAIAIALVGWAVGLISLVGVAVCTLAAFIATNLESVIGATLQEKFDWLTNEVVNVINTLLGAAIAIAGGWLLR</sequence>
<dbReference type="NCBIfam" id="TIGR00297">
    <property type="entry name" value="TIGR00297 family protein"/>
    <property type="match status" value="1"/>
</dbReference>
<evidence type="ECO:0000313" key="7">
    <source>
        <dbReference type="EMBL" id="HFM99030.1"/>
    </source>
</evidence>